<proteinExistence type="predicted"/>
<keyword evidence="2" id="KW-1185">Reference proteome</keyword>
<sequence>MKIRIGERGEMRHIRVESIGRTKENTVYVTGLMGFGRAERVAIEIDADTLAEMVRAALQGGLRPELTSEPSSD</sequence>
<comment type="caution">
    <text evidence="1">The sequence shown here is derived from an EMBL/GenBank/DDBJ whole genome shotgun (WGS) entry which is preliminary data.</text>
</comment>
<dbReference type="EMBL" id="JAUFPT010000058">
    <property type="protein sequence ID" value="MDN3572368.1"/>
    <property type="molecule type" value="Genomic_DNA"/>
</dbReference>
<name>A0ABT8ASU8_9HYPH</name>
<accession>A0ABT8ASU8</accession>
<organism evidence="1 2">
    <name type="scientific">Methylobacterium longum</name>
    <dbReference type="NCBI Taxonomy" id="767694"/>
    <lineage>
        <taxon>Bacteria</taxon>
        <taxon>Pseudomonadati</taxon>
        <taxon>Pseudomonadota</taxon>
        <taxon>Alphaproteobacteria</taxon>
        <taxon>Hyphomicrobiales</taxon>
        <taxon>Methylobacteriaceae</taxon>
        <taxon>Methylobacterium</taxon>
    </lineage>
</organism>
<dbReference type="RefSeq" id="WP_238285075.1">
    <property type="nucleotide sequence ID" value="NZ_BPQS01000002.1"/>
</dbReference>
<gene>
    <name evidence="1" type="ORF">QWZ18_17270</name>
</gene>
<evidence type="ECO:0000313" key="2">
    <source>
        <dbReference type="Proteomes" id="UP001244297"/>
    </source>
</evidence>
<evidence type="ECO:0000313" key="1">
    <source>
        <dbReference type="EMBL" id="MDN3572368.1"/>
    </source>
</evidence>
<reference evidence="2" key="1">
    <citation type="journal article" date="2019" name="Int. J. Syst. Evol. Microbiol.">
        <title>The Global Catalogue of Microorganisms (GCM) 10K type strain sequencing project: providing services to taxonomists for standard genome sequencing and annotation.</title>
        <authorList>
            <consortium name="The Broad Institute Genomics Platform"/>
            <consortium name="The Broad Institute Genome Sequencing Center for Infectious Disease"/>
            <person name="Wu L."/>
            <person name="Ma J."/>
        </authorList>
    </citation>
    <scope>NUCLEOTIDE SEQUENCE [LARGE SCALE GENOMIC DNA]</scope>
    <source>
        <strain evidence="2">CECT 7806</strain>
    </source>
</reference>
<protein>
    <submittedName>
        <fullName evidence="1">Uncharacterized protein</fullName>
    </submittedName>
</protein>
<dbReference type="Proteomes" id="UP001244297">
    <property type="component" value="Unassembled WGS sequence"/>
</dbReference>